<organism evidence="2 3">
    <name type="scientific">Arenimonas metalli CF5-1</name>
    <dbReference type="NCBI Taxonomy" id="1384056"/>
    <lineage>
        <taxon>Bacteria</taxon>
        <taxon>Pseudomonadati</taxon>
        <taxon>Pseudomonadota</taxon>
        <taxon>Gammaproteobacteria</taxon>
        <taxon>Lysobacterales</taxon>
        <taxon>Lysobacteraceae</taxon>
        <taxon>Arenimonas</taxon>
    </lineage>
</organism>
<dbReference type="EMBL" id="AVCK01000019">
    <property type="protein sequence ID" value="KFN46164.1"/>
    <property type="molecule type" value="Genomic_DNA"/>
</dbReference>
<keyword evidence="3" id="KW-1185">Reference proteome</keyword>
<name>A0A091B5M6_9GAMM</name>
<dbReference type="eggNOG" id="ENOG5033RI3">
    <property type="taxonomic scope" value="Bacteria"/>
</dbReference>
<dbReference type="AlphaFoldDB" id="A0A091B5M6"/>
<gene>
    <name evidence="2" type="ORF">N787_11400</name>
</gene>
<reference evidence="2 3" key="1">
    <citation type="submission" date="2013-09" db="EMBL/GenBank/DDBJ databases">
        <title>Genome sequencing of Arenimonas metalli.</title>
        <authorList>
            <person name="Chen F."/>
            <person name="Wang G."/>
        </authorList>
    </citation>
    <scope>NUCLEOTIDE SEQUENCE [LARGE SCALE GENOMIC DNA]</scope>
    <source>
        <strain evidence="2 3">CF5-1</strain>
    </source>
</reference>
<dbReference type="OrthoDB" id="6057222at2"/>
<protein>
    <submittedName>
        <fullName evidence="2">Uncharacterized protein</fullName>
    </submittedName>
</protein>
<comment type="caution">
    <text evidence="2">The sequence shown here is derived from an EMBL/GenBank/DDBJ whole genome shotgun (WGS) entry which is preliminary data.</text>
</comment>
<dbReference type="Proteomes" id="UP000029393">
    <property type="component" value="Unassembled WGS sequence"/>
</dbReference>
<sequence length="433" mass="46964">MNARGWMAVGAAVLVAGGVLAASGVMPWGDPPPPPPIEVVESGSDAARAAGEVTAPTPVDPFAPAIPIVESGSDAARDLVGETYVPLPPMHDPFELPSIPVVESGTDEAWIAHGEEIINVAERERLAEQRRRVEETFRANSPFPPNPESELGRYRFDLRILQLVDSSRGLDRITYFANTADGSLLFPDWALDGLLPAGTFGDGTLHFVLRQADGDVLACGQHPDIGDACLMLGENLGPGFAWLRDMTQHRRFLDTIPRVPQTLGEGPGGNVQGIRGKGEDIFLQMWVGRNPSPIATQMPFIGAGVGVMKDFRIRANRTVHRTRWEGGDLDGGDLVIDLVEMESARMERDTSLYRIVTAFTAEGLAEAMAIGNQVPDLVGQARAIQEALDACPAGRTGADCRKFHRQRMKELDQRMRDQALDFGRRHGLPVDAD</sequence>
<evidence type="ECO:0000256" key="1">
    <source>
        <dbReference type="SAM" id="SignalP"/>
    </source>
</evidence>
<evidence type="ECO:0000313" key="3">
    <source>
        <dbReference type="Proteomes" id="UP000029393"/>
    </source>
</evidence>
<dbReference type="RefSeq" id="WP_034212334.1">
    <property type="nucleotide sequence ID" value="NZ_AVCK01000019.1"/>
</dbReference>
<feature type="signal peptide" evidence="1">
    <location>
        <begin position="1"/>
        <end position="21"/>
    </location>
</feature>
<dbReference type="PATRIC" id="fig|1384056.3.peg.1495"/>
<keyword evidence="1" id="KW-0732">Signal</keyword>
<accession>A0A091B5M6</accession>
<feature type="chain" id="PRO_5001869315" evidence="1">
    <location>
        <begin position="22"/>
        <end position="433"/>
    </location>
</feature>
<proteinExistence type="predicted"/>
<evidence type="ECO:0000313" key="2">
    <source>
        <dbReference type="EMBL" id="KFN46164.1"/>
    </source>
</evidence>
<dbReference type="STRING" id="1384056.N787_11400"/>